<protein>
    <submittedName>
        <fullName evidence="1">CopG family transcriptional regulator</fullName>
    </submittedName>
</protein>
<dbReference type="AlphaFoldDB" id="A0A8J8ME07"/>
<sequence>MENKKIGRPTDAPKNKTIKFRIDDETDKKLEYCSKKLNESKSEILRKGVCKVYDDLNNK</sequence>
<organism evidence="1 2">
    <name type="scientific">Vallitalea guaymasensis</name>
    <dbReference type="NCBI Taxonomy" id="1185412"/>
    <lineage>
        <taxon>Bacteria</taxon>
        <taxon>Bacillati</taxon>
        <taxon>Bacillota</taxon>
        <taxon>Clostridia</taxon>
        <taxon>Lachnospirales</taxon>
        <taxon>Vallitaleaceae</taxon>
        <taxon>Vallitalea</taxon>
    </lineage>
</organism>
<accession>A0A8J8ME07</accession>
<gene>
    <name evidence="1" type="ORF">HYG85_19160</name>
</gene>
<dbReference type="RefSeq" id="WP_212691029.1">
    <property type="nucleotide sequence ID" value="NZ_CP058561.1"/>
</dbReference>
<keyword evidence="2" id="KW-1185">Reference proteome</keyword>
<dbReference type="Proteomes" id="UP000677305">
    <property type="component" value="Chromosome"/>
</dbReference>
<evidence type="ECO:0000313" key="2">
    <source>
        <dbReference type="Proteomes" id="UP000677305"/>
    </source>
</evidence>
<proteinExistence type="predicted"/>
<evidence type="ECO:0000313" key="1">
    <source>
        <dbReference type="EMBL" id="QUH30920.1"/>
    </source>
</evidence>
<dbReference type="EMBL" id="CP058561">
    <property type="protein sequence ID" value="QUH30920.1"/>
    <property type="molecule type" value="Genomic_DNA"/>
</dbReference>
<reference evidence="1 2" key="1">
    <citation type="submission" date="2020-07" db="EMBL/GenBank/DDBJ databases">
        <title>Vallitalea guaymasensis genome.</title>
        <authorList>
            <person name="Postec A."/>
        </authorList>
    </citation>
    <scope>NUCLEOTIDE SEQUENCE [LARGE SCALE GENOMIC DNA]</scope>
    <source>
        <strain evidence="1 2">Ra1766G1</strain>
    </source>
</reference>
<name>A0A8J8ME07_9FIRM</name>
<dbReference type="KEGG" id="vgu:HYG85_19160"/>